<organism evidence="1 2">
    <name type="scientific">Amaricoccus solimangrovi</name>
    <dbReference type="NCBI Taxonomy" id="2589815"/>
    <lineage>
        <taxon>Bacteria</taxon>
        <taxon>Pseudomonadati</taxon>
        <taxon>Pseudomonadota</taxon>
        <taxon>Alphaproteobacteria</taxon>
        <taxon>Rhodobacterales</taxon>
        <taxon>Paracoccaceae</taxon>
        <taxon>Amaricoccus</taxon>
    </lineage>
</organism>
<keyword evidence="2" id="KW-1185">Reference proteome</keyword>
<accession>A0A501WVP6</accession>
<dbReference type="Proteomes" id="UP000319255">
    <property type="component" value="Unassembled WGS sequence"/>
</dbReference>
<name>A0A501WVP6_9RHOB</name>
<comment type="caution">
    <text evidence="1">The sequence shown here is derived from an EMBL/GenBank/DDBJ whole genome shotgun (WGS) entry which is preliminary data.</text>
</comment>
<dbReference type="EMBL" id="VFRP01000001">
    <property type="protein sequence ID" value="TPE53833.1"/>
    <property type="molecule type" value="Genomic_DNA"/>
</dbReference>
<sequence length="199" mass="21321">MTPYRLQTFAPGADEARARALETERRVAAAREEARAEGYRDGRAAAAEARRADEARLGAGLIEALSDARLTNEAARRHVLASLAPVIEQFCAAIAPALADTALFAEIARLVTRAAEAAPAARPRLHCAPGLAPVVEKILGARGLDAEVRADGALGPREARLAWEQGYDHLDLDACVARVRSILAALPRSAEEEEHRRHA</sequence>
<dbReference type="RefSeq" id="WP_140452412.1">
    <property type="nucleotide sequence ID" value="NZ_VFRP01000001.1"/>
</dbReference>
<protein>
    <recommendedName>
        <fullName evidence="3">Flagellar assembly protein FliH/Type III secretion system HrpE domain-containing protein</fullName>
    </recommendedName>
</protein>
<gene>
    <name evidence="1" type="ORF">FJM51_01950</name>
</gene>
<dbReference type="OrthoDB" id="7876718at2"/>
<reference evidence="1 2" key="1">
    <citation type="submission" date="2019-06" db="EMBL/GenBank/DDBJ databases">
        <title>A novel bacterium of genus Amaricoccus, isolated from marine sediment.</title>
        <authorList>
            <person name="Huang H."/>
            <person name="Mo K."/>
            <person name="Hu Y."/>
        </authorList>
    </citation>
    <scope>NUCLEOTIDE SEQUENCE [LARGE SCALE GENOMIC DNA]</scope>
    <source>
        <strain evidence="1 2">HB172011</strain>
    </source>
</reference>
<dbReference type="AlphaFoldDB" id="A0A501WVP6"/>
<evidence type="ECO:0000313" key="2">
    <source>
        <dbReference type="Proteomes" id="UP000319255"/>
    </source>
</evidence>
<evidence type="ECO:0000313" key="1">
    <source>
        <dbReference type="EMBL" id="TPE53833.1"/>
    </source>
</evidence>
<evidence type="ECO:0008006" key="3">
    <source>
        <dbReference type="Google" id="ProtNLM"/>
    </source>
</evidence>
<proteinExistence type="predicted"/>